<dbReference type="InterPro" id="IPR044911">
    <property type="entry name" value="V-type_ATPase_csu/dsu_dom_3"/>
</dbReference>
<gene>
    <name evidence="3" type="ORF">SAMN06265340_101206</name>
</gene>
<keyword evidence="4" id="KW-1185">Reference proteome</keyword>
<reference evidence="4" key="1">
    <citation type="submission" date="2017-06" db="EMBL/GenBank/DDBJ databases">
        <authorList>
            <person name="Varghese N."/>
            <person name="Submissions S."/>
        </authorList>
    </citation>
    <scope>NUCLEOTIDE SEQUENCE [LARGE SCALE GENOMIC DNA]</scope>
    <source>
        <strain evidence="4">DSM 15668</strain>
    </source>
</reference>
<evidence type="ECO:0000256" key="1">
    <source>
        <dbReference type="ARBA" id="ARBA00022448"/>
    </source>
</evidence>
<keyword evidence="2" id="KW-0406">Ion transport</keyword>
<dbReference type="PANTHER" id="PTHR38682">
    <property type="entry name" value="V-TYPE ATP SYNTHASE SUBUNIT C"/>
    <property type="match status" value="1"/>
</dbReference>
<dbReference type="AlphaFoldDB" id="A0A238XU55"/>
<dbReference type="EMBL" id="FZOB01000001">
    <property type="protein sequence ID" value="SNR61539.1"/>
    <property type="molecule type" value="Genomic_DNA"/>
</dbReference>
<dbReference type="PANTHER" id="PTHR38682:SF1">
    <property type="entry name" value="V-TYPE ATP SYNTHASE SUBUNIT C"/>
    <property type="match status" value="1"/>
</dbReference>
<organism evidence="3 4">
    <name type="scientific">Desulfurobacterium atlanticum</name>
    <dbReference type="NCBI Taxonomy" id="240169"/>
    <lineage>
        <taxon>Bacteria</taxon>
        <taxon>Pseudomonadati</taxon>
        <taxon>Aquificota</taxon>
        <taxon>Aquificia</taxon>
        <taxon>Desulfurobacteriales</taxon>
        <taxon>Desulfurobacteriaceae</taxon>
        <taxon>Desulfurobacterium</taxon>
    </lineage>
</organism>
<keyword evidence="1" id="KW-0813">Transport</keyword>
<dbReference type="GO" id="GO:0046961">
    <property type="term" value="F:proton-transporting ATPase activity, rotational mechanism"/>
    <property type="evidence" value="ECO:0007669"/>
    <property type="project" value="InterPro"/>
</dbReference>
<evidence type="ECO:0000256" key="2">
    <source>
        <dbReference type="ARBA" id="ARBA00023065"/>
    </source>
</evidence>
<dbReference type="InterPro" id="IPR002843">
    <property type="entry name" value="ATPase_V0-cplx_csu/dsu"/>
</dbReference>
<sequence length="281" mass="33041">MWIAKPVRFSYVNAMCRTIKSTLLDFSVFEKLISATTVGDIIIVIKDTPYGKFVRSVLQDSIEKGLDLYFTYLYEKVTEKLSKNEQAVFSLFFIERKLLKEKKKKLQNRKNAKELFKKLDTQYIKQLKQAILKLDRIDRRDLKTIAGSYFDLINILTVVRLKFIYNFKTDEIRSFIIPFGNFLSQEKAEKILKTDKLSEISLIVPEIFRKPITDFTDMRNQLYNYHISVLKKVWLGYPFKLSVPFALLRLKEIEIKNLKACIEGIRLGLPEQEIKRMLVGV</sequence>
<accession>A0A238XU55</accession>
<name>A0A238XU55_9BACT</name>
<dbReference type="InterPro" id="IPR036079">
    <property type="entry name" value="ATPase_csu/dsu_sf"/>
</dbReference>
<dbReference type="SUPFAM" id="SSF103486">
    <property type="entry name" value="V-type ATP synthase subunit C"/>
    <property type="match status" value="1"/>
</dbReference>
<evidence type="ECO:0000313" key="4">
    <source>
        <dbReference type="Proteomes" id="UP000198405"/>
    </source>
</evidence>
<dbReference type="RefSeq" id="WP_089322237.1">
    <property type="nucleotide sequence ID" value="NZ_FZOB01000001.1"/>
</dbReference>
<dbReference type="Pfam" id="PF01992">
    <property type="entry name" value="vATP-synt_AC39"/>
    <property type="match status" value="1"/>
</dbReference>
<protein>
    <submittedName>
        <fullName evidence="3">V/A-type H+-transporting ATPase subunit C</fullName>
    </submittedName>
</protein>
<dbReference type="InterPro" id="IPR050873">
    <property type="entry name" value="V-ATPase_V0D/AC39_subunit"/>
</dbReference>
<evidence type="ECO:0000313" key="3">
    <source>
        <dbReference type="EMBL" id="SNR61539.1"/>
    </source>
</evidence>
<dbReference type="Proteomes" id="UP000198405">
    <property type="component" value="Unassembled WGS sequence"/>
</dbReference>
<dbReference type="Gene3D" id="1.10.132.50">
    <property type="entry name" value="ATP synthase (C/AC39) subunit, domain 3"/>
    <property type="match status" value="2"/>
</dbReference>
<proteinExistence type="predicted"/>
<dbReference type="OrthoDB" id="12298at2"/>